<feature type="transmembrane region" description="Helical" evidence="9">
    <location>
        <begin position="106"/>
        <end position="125"/>
    </location>
</feature>
<feature type="transmembrane region" description="Helical" evidence="9">
    <location>
        <begin position="70"/>
        <end position="99"/>
    </location>
</feature>
<dbReference type="PANTHER" id="PTHR24421:SF10">
    <property type="entry name" value="NITRATE_NITRITE SENSOR PROTEIN NARQ"/>
    <property type="match status" value="1"/>
</dbReference>
<dbReference type="InterPro" id="IPR011712">
    <property type="entry name" value="Sig_transdc_His_kin_sub3_dim/P"/>
</dbReference>
<dbReference type="InterPro" id="IPR036259">
    <property type="entry name" value="MFS_trans_sf"/>
</dbReference>
<evidence type="ECO:0000259" key="10">
    <source>
        <dbReference type="Pfam" id="PF07730"/>
    </source>
</evidence>
<dbReference type="SUPFAM" id="SSF55874">
    <property type="entry name" value="ATPase domain of HSP90 chaperone/DNA topoisomerase II/histidine kinase"/>
    <property type="match status" value="1"/>
</dbReference>
<evidence type="ECO:0000313" key="12">
    <source>
        <dbReference type="Proteomes" id="UP000619260"/>
    </source>
</evidence>
<keyword evidence="9" id="KW-1133">Transmembrane helix</keyword>
<evidence type="ECO:0000256" key="3">
    <source>
        <dbReference type="ARBA" id="ARBA00022553"/>
    </source>
</evidence>
<dbReference type="Gene3D" id="1.20.5.1930">
    <property type="match status" value="1"/>
</dbReference>
<dbReference type="InterPro" id="IPR036890">
    <property type="entry name" value="HATPase_C_sf"/>
</dbReference>
<dbReference type="Pfam" id="PF07730">
    <property type="entry name" value="HisKA_3"/>
    <property type="match status" value="1"/>
</dbReference>
<keyword evidence="9" id="KW-0812">Transmembrane</keyword>
<reference evidence="11" key="1">
    <citation type="submission" date="2021-01" db="EMBL/GenBank/DDBJ databases">
        <title>Whole genome shotgun sequence of Virgisporangium aliadipatigenens NBRC 105644.</title>
        <authorList>
            <person name="Komaki H."/>
            <person name="Tamura T."/>
        </authorList>
    </citation>
    <scope>NUCLEOTIDE SEQUENCE</scope>
    <source>
        <strain evidence="11">NBRC 105644</strain>
    </source>
</reference>
<dbReference type="SUPFAM" id="SSF103473">
    <property type="entry name" value="MFS general substrate transporter"/>
    <property type="match status" value="1"/>
</dbReference>
<dbReference type="GO" id="GO:0000155">
    <property type="term" value="F:phosphorelay sensor kinase activity"/>
    <property type="evidence" value="ECO:0007669"/>
    <property type="project" value="InterPro"/>
</dbReference>
<evidence type="ECO:0000256" key="8">
    <source>
        <dbReference type="ARBA" id="ARBA00023012"/>
    </source>
</evidence>
<evidence type="ECO:0000256" key="9">
    <source>
        <dbReference type="SAM" id="Phobius"/>
    </source>
</evidence>
<gene>
    <name evidence="11" type="ORF">Val02_51850</name>
</gene>
<dbReference type="PANTHER" id="PTHR24421">
    <property type="entry name" value="NITRATE/NITRITE SENSOR PROTEIN NARX-RELATED"/>
    <property type="match status" value="1"/>
</dbReference>
<keyword evidence="8" id="KW-0902">Two-component regulatory system</keyword>
<comment type="catalytic activity">
    <reaction evidence="1">
        <text>ATP + protein L-histidine = ADP + protein N-phospho-L-histidine.</text>
        <dbReference type="EC" id="2.7.13.3"/>
    </reaction>
</comment>
<evidence type="ECO:0000313" key="11">
    <source>
        <dbReference type="EMBL" id="GIJ48299.1"/>
    </source>
</evidence>
<keyword evidence="9" id="KW-0472">Membrane</keyword>
<keyword evidence="12" id="KW-1185">Reference proteome</keyword>
<dbReference type="AlphaFoldDB" id="A0A8J3YMK6"/>
<feature type="transmembrane region" description="Helical" evidence="9">
    <location>
        <begin position="131"/>
        <end position="150"/>
    </location>
</feature>
<sequence length="390" mass="41860">MWAMAESTVGWHGWPSLRDRTADLVCFLLAVGCTALVSVEGARGPVPVAVDVILGGLCCLGVWVRRRWPVAFAVVAVGCAVVSASAGWVAFIALFTVAVHRRAATAALVAAWATVACVGSVLVGLDTTMQWWQASFSVVVFATVVGWGMFVRARRQLDHSVRERQRQAEEDQFAQARRQERLRIAREMHDVLAHRISLVSLHAGALELRPDRPADEVARAAGVIRDSAHQALEELRAVIGVLRADPADSGADDAPQRPQPTLADLPELAAEARQAGNRVELEWRLSDPAAVPEVLGRSAYRIVQEGLTNARKHAHGADVWVTVDGRRGDGLTVEVRNPCPREPAGDSAVPGAGSGIVGLAERTDLAGGRLEHGRTPTGDFALKAWLPWAS</sequence>
<feature type="transmembrane region" description="Helical" evidence="9">
    <location>
        <begin position="20"/>
        <end position="39"/>
    </location>
</feature>
<dbReference type="GO" id="GO:0046983">
    <property type="term" value="F:protein dimerization activity"/>
    <property type="evidence" value="ECO:0007669"/>
    <property type="project" value="InterPro"/>
</dbReference>
<organism evidence="11 12">
    <name type="scientific">Virgisporangium aliadipatigenens</name>
    <dbReference type="NCBI Taxonomy" id="741659"/>
    <lineage>
        <taxon>Bacteria</taxon>
        <taxon>Bacillati</taxon>
        <taxon>Actinomycetota</taxon>
        <taxon>Actinomycetes</taxon>
        <taxon>Micromonosporales</taxon>
        <taxon>Micromonosporaceae</taxon>
        <taxon>Virgisporangium</taxon>
    </lineage>
</organism>
<proteinExistence type="predicted"/>
<protein>
    <recommendedName>
        <fullName evidence="2">histidine kinase</fullName>
        <ecNumber evidence="2">2.7.13.3</ecNumber>
    </recommendedName>
</protein>
<dbReference type="InterPro" id="IPR050482">
    <property type="entry name" value="Sensor_HK_TwoCompSys"/>
</dbReference>
<keyword evidence="5" id="KW-0547">Nucleotide-binding</keyword>
<dbReference type="GO" id="GO:0016020">
    <property type="term" value="C:membrane"/>
    <property type="evidence" value="ECO:0007669"/>
    <property type="project" value="InterPro"/>
</dbReference>
<dbReference type="EMBL" id="BOPF01000020">
    <property type="protein sequence ID" value="GIJ48299.1"/>
    <property type="molecule type" value="Genomic_DNA"/>
</dbReference>
<feature type="transmembrane region" description="Helical" evidence="9">
    <location>
        <begin position="46"/>
        <end position="64"/>
    </location>
</feature>
<dbReference type="CDD" id="cd16917">
    <property type="entry name" value="HATPase_UhpB-NarQ-NarX-like"/>
    <property type="match status" value="1"/>
</dbReference>
<evidence type="ECO:0000256" key="6">
    <source>
        <dbReference type="ARBA" id="ARBA00022777"/>
    </source>
</evidence>
<accession>A0A8J3YMK6</accession>
<comment type="caution">
    <text evidence="11">The sequence shown here is derived from an EMBL/GenBank/DDBJ whole genome shotgun (WGS) entry which is preliminary data.</text>
</comment>
<keyword evidence="4" id="KW-0808">Transferase</keyword>
<evidence type="ECO:0000256" key="4">
    <source>
        <dbReference type="ARBA" id="ARBA00022679"/>
    </source>
</evidence>
<dbReference type="GO" id="GO:0005524">
    <property type="term" value="F:ATP binding"/>
    <property type="evidence" value="ECO:0007669"/>
    <property type="project" value="UniProtKB-KW"/>
</dbReference>
<keyword evidence="3" id="KW-0597">Phosphoprotein</keyword>
<dbReference type="Proteomes" id="UP000619260">
    <property type="component" value="Unassembled WGS sequence"/>
</dbReference>
<keyword evidence="6 11" id="KW-0418">Kinase</keyword>
<evidence type="ECO:0000256" key="2">
    <source>
        <dbReference type="ARBA" id="ARBA00012438"/>
    </source>
</evidence>
<evidence type="ECO:0000256" key="5">
    <source>
        <dbReference type="ARBA" id="ARBA00022741"/>
    </source>
</evidence>
<dbReference type="EC" id="2.7.13.3" evidence="2"/>
<feature type="domain" description="Signal transduction histidine kinase subgroup 3 dimerisation and phosphoacceptor" evidence="10">
    <location>
        <begin position="180"/>
        <end position="245"/>
    </location>
</feature>
<evidence type="ECO:0000256" key="7">
    <source>
        <dbReference type="ARBA" id="ARBA00022840"/>
    </source>
</evidence>
<evidence type="ECO:0000256" key="1">
    <source>
        <dbReference type="ARBA" id="ARBA00000085"/>
    </source>
</evidence>
<name>A0A8J3YMK6_9ACTN</name>
<dbReference type="Gene3D" id="3.30.565.10">
    <property type="entry name" value="Histidine kinase-like ATPase, C-terminal domain"/>
    <property type="match status" value="1"/>
</dbReference>
<keyword evidence="7" id="KW-0067">ATP-binding</keyword>